<evidence type="ECO:0000313" key="2">
    <source>
        <dbReference type="Proteomes" id="UP000682782"/>
    </source>
</evidence>
<dbReference type="Proteomes" id="UP000682782">
    <property type="component" value="Chromosome"/>
</dbReference>
<accession>A0AC61N7W0</accession>
<protein>
    <submittedName>
        <fullName evidence="1">YhbY family RNA-binding protein</fullName>
    </submittedName>
</protein>
<sequence>MTGKQRAALRKMANGLDTIIYIGKEGVTDSVIKETYDALEARELIKGCVQQGAPLDAKSALTILCEKTGAEPIQFIGRRFVMYRPSRENPRITIE</sequence>
<name>A0AC61N7W0_9FIRM</name>
<gene>
    <name evidence="1" type="ORF">JYE49_04910</name>
</gene>
<proteinExistence type="predicted"/>
<reference evidence="1" key="1">
    <citation type="submission" date="2021-01" db="EMBL/GenBank/DDBJ databases">
        <title>Complete genome sequence of Clostridiales bacterium R-7.</title>
        <authorList>
            <person name="Mahoney-Kurpe S.C."/>
            <person name="Palevich N."/>
            <person name="Koike S."/>
            <person name="Moon C.D."/>
            <person name="Attwood G.T."/>
        </authorList>
    </citation>
    <scope>NUCLEOTIDE SEQUENCE</scope>
    <source>
        <strain evidence="1">R-7</strain>
    </source>
</reference>
<evidence type="ECO:0000313" key="1">
    <source>
        <dbReference type="EMBL" id="QUC68041.1"/>
    </source>
</evidence>
<keyword evidence="2" id="KW-1185">Reference proteome</keyword>
<organism evidence="1 2">
    <name type="scientific">Aristaeella hokkaidonensis</name>
    <dbReference type="NCBI Taxonomy" id="3046382"/>
    <lineage>
        <taxon>Bacteria</taxon>
        <taxon>Bacillati</taxon>
        <taxon>Bacillota</taxon>
        <taxon>Clostridia</taxon>
        <taxon>Eubacteriales</taxon>
        <taxon>Aristaeellaceae</taxon>
        <taxon>Aristaeella</taxon>
    </lineage>
</organism>
<dbReference type="EMBL" id="CP068393">
    <property type="protein sequence ID" value="QUC68041.1"/>
    <property type="molecule type" value="Genomic_DNA"/>
</dbReference>